<evidence type="ECO:0000313" key="2">
    <source>
        <dbReference type="EMBL" id="MTD17210.1"/>
    </source>
</evidence>
<dbReference type="EMBL" id="WLYK01000016">
    <property type="protein sequence ID" value="MTD17210.1"/>
    <property type="molecule type" value="Genomic_DNA"/>
</dbReference>
<organism evidence="2 3">
    <name type="scientific">Nakamurella alba</name>
    <dbReference type="NCBI Taxonomy" id="2665158"/>
    <lineage>
        <taxon>Bacteria</taxon>
        <taxon>Bacillati</taxon>
        <taxon>Actinomycetota</taxon>
        <taxon>Actinomycetes</taxon>
        <taxon>Nakamurellales</taxon>
        <taxon>Nakamurellaceae</taxon>
        <taxon>Nakamurella</taxon>
    </lineage>
</organism>
<sequence length="174" mass="17801">MTATTKEQATQVAGEAKKQIEMLAGQAQSELSAQAQAQQVKVANGLRSLGEQLSAMARGSDQPGTVTELTAQAADRAHDVAGWFEDRDPQGVLDEVRSFARRKPGTFLVAALGAGILAGRFTRGITADPAKSSASAENSPIEAEPGGTSRQSQLVSGAYHGVPVSGSRAPGAGG</sequence>
<reference evidence="2 3" key="1">
    <citation type="submission" date="2019-11" db="EMBL/GenBank/DDBJ databases">
        <authorList>
            <person name="Jiang L.-Q."/>
        </authorList>
    </citation>
    <scope>NUCLEOTIDE SEQUENCE [LARGE SCALE GENOMIC DNA]</scope>
    <source>
        <strain evidence="2 3">YIM 132087</strain>
    </source>
</reference>
<gene>
    <name evidence="2" type="ORF">GIS00_25090</name>
</gene>
<dbReference type="AlphaFoldDB" id="A0A7K1FSZ9"/>
<feature type="region of interest" description="Disordered" evidence="1">
    <location>
        <begin position="128"/>
        <end position="174"/>
    </location>
</feature>
<evidence type="ECO:0000313" key="3">
    <source>
        <dbReference type="Proteomes" id="UP000460221"/>
    </source>
</evidence>
<protein>
    <submittedName>
        <fullName evidence="2">Uncharacterized protein</fullName>
    </submittedName>
</protein>
<dbReference type="Proteomes" id="UP000460221">
    <property type="component" value="Unassembled WGS sequence"/>
</dbReference>
<accession>A0A7K1FSZ9</accession>
<name>A0A7K1FSZ9_9ACTN</name>
<comment type="caution">
    <text evidence="2">The sequence shown here is derived from an EMBL/GenBank/DDBJ whole genome shotgun (WGS) entry which is preliminary data.</text>
</comment>
<evidence type="ECO:0000256" key="1">
    <source>
        <dbReference type="SAM" id="MobiDB-lite"/>
    </source>
</evidence>
<dbReference type="RefSeq" id="WP_154771207.1">
    <property type="nucleotide sequence ID" value="NZ_WLYK01000016.1"/>
</dbReference>
<keyword evidence="3" id="KW-1185">Reference proteome</keyword>
<proteinExistence type="predicted"/>